<evidence type="ECO:0000313" key="2">
    <source>
        <dbReference type="Proteomes" id="UP000029839"/>
    </source>
</evidence>
<gene>
    <name evidence="1" type="ORF">N868_00045</name>
</gene>
<dbReference type="EMBL" id="AXCY01000001">
    <property type="protein sequence ID" value="KGM12809.1"/>
    <property type="molecule type" value="Genomic_DNA"/>
</dbReference>
<dbReference type="Proteomes" id="UP000029839">
    <property type="component" value="Unassembled WGS sequence"/>
</dbReference>
<comment type="caution">
    <text evidence="1">The sequence shown here is derived from an EMBL/GenBank/DDBJ whole genome shotgun (WGS) entry which is preliminary data.</text>
</comment>
<reference evidence="1 2" key="1">
    <citation type="submission" date="2013-08" db="EMBL/GenBank/DDBJ databases">
        <title>Genome sequencing of Cellulomonas carbonis T26.</title>
        <authorList>
            <person name="Chen F."/>
            <person name="Li Y."/>
            <person name="Wang G."/>
        </authorList>
    </citation>
    <scope>NUCLEOTIDE SEQUENCE [LARGE SCALE GENOMIC DNA]</scope>
    <source>
        <strain evidence="1 2">T26</strain>
    </source>
</reference>
<reference evidence="1 2" key="2">
    <citation type="journal article" date="2015" name="Stand. Genomic Sci.">
        <title>Draft genome sequence of Cellulomonas carbonis T26(T) and comparative analysis of six Cellulomonas genomes.</title>
        <authorList>
            <person name="Zhuang W."/>
            <person name="Zhang S."/>
            <person name="Xia X."/>
            <person name="Wang G."/>
        </authorList>
    </citation>
    <scope>NUCLEOTIDE SEQUENCE [LARGE SCALE GENOMIC DNA]</scope>
    <source>
        <strain evidence="1 2">T26</strain>
    </source>
</reference>
<keyword evidence="2" id="KW-1185">Reference proteome</keyword>
<protein>
    <submittedName>
        <fullName evidence="1">Uncharacterized protein</fullName>
    </submittedName>
</protein>
<accession>A0A0A0C085</accession>
<evidence type="ECO:0000313" key="1">
    <source>
        <dbReference type="EMBL" id="KGM12809.1"/>
    </source>
</evidence>
<name>A0A0A0C085_9CELL</name>
<organism evidence="1 2">
    <name type="scientific">Cellulomonas carbonis T26</name>
    <dbReference type="NCBI Taxonomy" id="947969"/>
    <lineage>
        <taxon>Bacteria</taxon>
        <taxon>Bacillati</taxon>
        <taxon>Actinomycetota</taxon>
        <taxon>Actinomycetes</taxon>
        <taxon>Micrococcales</taxon>
        <taxon>Cellulomonadaceae</taxon>
        <taxon>Cellulomonas</taxon>
    </lineage>
</organism>
<dbReference type="RefSeq" id="WP_043601897.1">
    <property type="nucleotide sequence ID" value="NZ_AXCY01000001.1"/>
</dbReference>
<sequence>MVSLPDHDDAPAACVRVVDLDDAGLACGTHPGTPRPWARVCDLPVASVCASCARRVVPIRHRFSWSFLCGTCSALDRAIAAPYGAAALTPHHGQADEDRGALWARLFPDRAPGTRVSIGRDGDVHTQTIAGTDAWHARLGAHRTAAVAAVATAAGLAGTVEWTRFAAAAPTSPEATAAGYLAYVTAVHPWVDSVEPRVADLAWLTAVVERLPADPLER</sequence>
<dbReference type="AlphaFoldDB" id="A0A0A0C085"/>
<dbReference type="OrthoDB" id="9923934at2"/>
<proteinExistence type="predicted"/>